<feature type="compositionally biased region" description="Basic and acidic residues" evidence="14">
    <location>
        <begin position="142"/>
        <end position="152"/>
    </location>
</feature>
<evidence type="ECO:0000256" key="12">
    <source>
        <dbReference type="ARBA" id="ARBA00035727"/>
    </source>
</evidence>
<feature type="coiled-coil region" evidence="13">
    <location>
        <begin position="24"/>
        <end position="51"/>
    </location>
</feature>
<dbReference type="OrthoDB" id="5766209at2"/>
<dbReference type="InterPro" id="IPR009386">
    <property type="entry name" value="ZapG-like"/>
</dbReference>
<sequence>MSTAIWITLLVATAIASFFTGSLLTKRQYEHDELEKEVEKAQNDLEQFKQDVGDHVAHTNKLMGKMQDSYLQLVKHMEETNKLLVAKNDSEVVPFFSQEATEILPETRNNDVTRTEILARNAELQAPPADFVTGETGIFRGDSSENKQSESA</sequence>
<dbReference type="STRING" id="1348114.OM33_01920"/>
<dbReference type="PANTHER" id="PTHR39579:SF1">
    <property type="entry name" value="INNER MEMBRANE PROTEIN YHCB"/>
    <property type="match status" value="1"/>
</dbReference>
<feature type="region of interest" description="Disordered" evidence="14">
    <location>
        <begin position="130"/>
        <end position="152"/>
    </location>
</feature>
<keyword evidence="4" id="KW-0132">Cell division</keyword>
<keyword evidence="6" id="KW-0133">Cell shape</keyword>
<name>A0A0A7ED86_9GAMM</name>
<reference evidence="15 16" key="1">
    <citation type="submission" date="2014-11" db="EMBL/GenBank/DDBJ databases">
        <title>Complete Genome Sequence of Pseudoalteromonas sp. Strain OCN003 Isolated from Kaneohe Bay, Oahu, Hawaii.</title>
        <authorList>
            <person name="Beurmann S."/>
            <person name="Videau P."/>
            <person name="Ushijima B."/>
            <person name="Smith A.M."/>
            <person name="Aeby G.S."/>
            <person name="Callahan S.M."/>
            <person name="Belcaid M."/>
        </authorList>
    </citation>
    <scope>NUCLEOTIDE SEQUENCE [LARGE SCALE GENOMIC DNA]</scope>
    <source>
        <strain evidence="15 16">OCN003</strain>
    </source>
</reference>
<dbReference type="GO" id="GO:0005886">
    <property type="term" value="C:plasma membrane"/>
    <property type="evidence" value="ECO:0007669"/>
    <property type="project" value="UniProtKB-SubCell"/>
</dbReference>
<evidence type="ECO:0000256" key="5">
    <source>
        <dbReference type="ARBA" id="ARBA00022692"/>
    </source>
</evidence>
<evidence type="ECO:0000313" key="16">
    <source>
        <dbReference type="Proteomes" id="UP000030341"/>
    </source>
</evidence>
<dbReference type="PANTHER" id="PTHR39579">
    <property type="entry name" value="INNER MEMBRANE PROTEIN YHCB"/>
    <property type="match status" value="1"/>
</dbReference>
<keyword evidence="16" id="KW-1185">Reference proteome</keyword>
<dbReference type="Proteomes" id="UP000030341">
    <property type="component" value="Chromosome 1"/>
</dbReference>
<dbReference type="GO" id="GO:0051301">
    <property type="term" value="P:cell division"/>
    <property type="evidence" value="ECO:0007669"/>
    <property type="project" value="UniProtKB-KW"/>
</dbReference>
<evidence type="ECO:0000256" key="10">
    <source>
        <dbReference type="ARBA" id="ARBA00035657"/>
    </source>
</evidence>
<evidence type="ECO:0000256" key="9">
    <source>
        <dbReference type="ARBA" id="ARBA00023306"/>
    </source>
</evidence>
<evidence type="ECO:0000256" key="6">
    <source>
        <dbReference type="ARBA" id="ARBA00022960"/>
    </source>
</evidence>
<dbReference type="GO" id="GO:0008360">
    <property type="term" value="P:regulation of cell shape"/>
    <property type="evidence" value="ECO:0007669"/>
    <property type="project" value="UniProtKB-KW"/>
</dbReference>
<accession>A0A0A7ED86</accession>
<keyword evidence="7" id="KW-1133">Transmembrane helix</keyword>
<keyword evidence="9" id="KW-0131">Cell cycle</keyword>
<dbReference type="Pfam" id="PF06295">
    <property type="entry name" value="ZapG-like"/>
    <property type="match status" value="1"/>
</dbReference>
<evidence type="ECO:0000313" key="15">
    <source>
        <dbReference type="EMBL" id="AIY64046.1"/>
    </source>
</evidence>
<dbReference type="RefSeq" id="WP_038638029.1">
    <property type="nucleotide sequence ID" value="NZ_CP009888.1"/>
</dbReference>
<evidence type="ECO:0000256" key="3">
    <source>
        <dbReference type="ARBA" id="ARBA00022519"/>
    </source>
</evidence>
<evidence type="ECO:0000256" key="4">
    <source>
        <dbReference type="ARBA" id="ARBA00022618"/>
    </source>
</evidence>
<keyword evidence="5" id="KW-0812">Transmembrane</keyword>
<dbReference type="eggNOG" id="COG3105">
    <property type="taxonomic scope" value="Bacteria"/>
</dbReference>
<proteinExistence type="inferred from homology"/>
<dbReference type="HOGENOM" id="CLU_1748107_0_0_6"/>
<evidence type="ECO:0000256" key="14">
    <source>
        <dbReference type="SAM" id="MobiDB-lite"/>
    </source>
</evidence>
<evidence type="ECO:0000256" key="2">
    <source>
        <dbReference type="ARBA" id="ARBA00022475"/>
    </source>
</evidence>
<organism evidence="15 16">
    <name type="scientific">Pseudoalteromonas piratica</name>
    <dbReference type="NCBI Taxonomy" id="1348114"/>
    <lineage>
        <taxon>Bacteria</taxon>
        <taxon>Pseudomonadati</taxon>
        <taxon>Pseudomonadota</taxon>
        <taxon>Gammaproteobacteria</taxon>
        <taxon>Alteromonadales</taxon>
        <taxon>Pseudoalteromonadaceae</taxon>
        <taxon>Pseudoalteromonas</taxon>
    </lineage>
</organism>
<dbReference type="EMBL" id="CP009888">
    <property type="protein sequence ID" value="AIY64046.1"/>
    <property type="molecule type" value="Genomic_DNA"/>
</dbReference>
<keyword evidence="2" id="KW-1003">Cell membrane</keyword>
<evidence type="ECO:0000256" key="13">
    <source>
        <dbReference type="SAM" id="Coils"/>
    </source>
</evidence>
<keyword evidence="8" id="KW-0472">Membrane</keyword>
<protein>
    <recommendedName>
        <fullName evidence="11">Z-ring associated protein G</fullName>
    </recommendedName>
    <alternativeName>
        <fullName evidence="12">Cell division protein ZapG</fullName>
    </alternativeName>
</protein>
<evidence type="ECO:0000256" key="7">
    <source>
        <dbReference type="ARBA" id="ARBA00022989"/>
    </source>
</evidence>
<gene>
    <name evidence="15" type="ORF">OM33_01920</name>
</gene>
<dbReference type="AlphaFoldDB" id="A0A0A7ED86"/>
<evidence type="ECO:0000256" key="11">
    <source>
        <dbReference type="ARBA" id="ARBA00035703"/>
    </source>
</evidence>
<evidence type="ECO:0000256" key="8">
    <source>
        <dbReference type="ARBA" id="ARBA00023136"/>
    </source>
</evidence>
<keyword evidence="3" id="KW-0997">Cell inner membrane</keyword>
<dbReference type="KEGG" id="pseo:OM33_01920"/>
<evidence type="ECO:0000256" key="1">
    <source>
        <dbReference type="ARBA" id="ARBA00004377"/>
    </source>
</evidence>
<comment type="similarity">
    <text evidence="10">Belongs to the ZapG family.</text>
</comment>
<keyword evidence="13" id="KW-0175">Coiled coil</keyword>
<comment type="subcellular location">
    <subcellularLocation>
        <location evidence="1">Cell inner membrane</location>
        <topology evidence="1">Single-pass membrane protein</topology>
    </subcellularLocation>
</comment>